<comment type="similarity">
    <text evidence="1">Belongs to the LysR transcriptional regulatory family.</text>
</comment>
<keyword evidence="2" id="KW-0805">Transcription regulation</keyword>
<reference evidence="7" key="1">
    <citation type="journal article" date="2019" name="Int. J. Syst. Evol. Microbiol.">
        <title>The Global Catalogue of Microorganisms (GCM) 10K type strain sequencing project: providing services to taxonomists for standard genome sequencing and annotation.</title>
        <authorList>
            <consortium name="The Broad Institute Genomics Platform"/>
            <consortium name="The Broad Institute Genome Sequencing Center for Infectious Disease"/>
            <person name="Wu L."/>
            <person name="Ma J."/>
        </authorList>
    </citation>
    <scope>NUCLEOTIDE SEQUENCE [LARGE SCALE GENOMIC DNA]</scope>
    <source>
        <strain evidence="7">CGMCC 1.19062</strain>
    </source>
</reference>
<evidence type="ECO:0000256" key="2">
    <source>
        <dbReference type="ARBA" id="ARBA00023015"/>
    </source>
</evidence>
<proteinExistence type="inferred from homology"/>
<dbReference type="InterPro" id="IPR036388">
    <property type="entry name" value="WH-like_DNA-bd_sf"/>
</dbReference>
<dbReference type="Gene3D" id="1.10.10.10">
    <property type="entry name" value="Winged helix-like DNA-binding domain superfamily/Winged helix DNA-binding domain"/>
    <property type="match status" value="1"/>
</dbReference>
<dbReference type="CDD" id="cd08473">
    <property type="entry name" value="PBP2_CrgA_like_4"/>
    <property type="match status" value="1"/>
</dbReference>
<evidence type="ECO:0000313" key="7">
    <source>
        <dbReference type="Proteomes" id="UP001597295"/>
    </source>
</evidence>
<dbReference type="SUPFAM" id="SSF46785">
    <property type="entry name" value="Winged helix' DNA-binding domain"/>
    <property type="match status" value="1"/>
</dbReference>
<dbReference type="PANTHER" id="PTHR30537">
    <property type="entry name" value="HTH-TYPE TRANSCRIPTIONAL REGULATOR"/>
    <property type="match status" value="1"/>
</dbReference>
<dbReference type="PROSITE" id="PS50931">
    <property type="entry name" value="HTH_LYSR"/>
    <property type="match status" value="1"/>
</dbReference>
<keyword evidence="7" id="KW-1185">Reference proteome</keyword>
<dbReference type="InterPro" id="IPR000847">
    <property type="entry name" value="LysR_HTH_N"/>
</dbReference>
<organism evidence="6 7">
    <name type="scientific">Lacibacterium aquatile</name>
    <dbReference type="NCBI Taxonomy" id="1168082"/>
    <lineage>
        <taxon>Bacteria</taxon>
        <taxon>Pseudomonadati</taxon>
        <taxon>Pseudomonadota</taxon>
        <taxon>Alphaproteobacteria</taxon>
        <taxon>Rhodospirillales</taxon>
        <taxon>Rhodospirillaceae</taxon>
    </lineage>
</organism>
<dbReference type="Gene3D" id="3.40.190.290">
    <property type="match status" value="1"/>
</dbReference>
<sequence>MQDWNDLYFFAQVVANGGFAPAGRALRQPKSKLSRRVAQLEERLGVRLIERSSRRFQVTEIGRAFYERCRTVMAEVEAAEAVAAEARSEPRGILRFSCPTGLMEMVGPILPAFLTRYPKVDLITLATNRRVDIIDERIDVALRVRQTLDSDATLTLRTLGKSRRILVASPGMAAGLDQGGIEALKTVPTLSMGDEGGEVTWPLVGPEGASFELRHTPRFSCADFPAQRDAAAAGIGVALLPDHTCWEALRAGRLVRILPDWHAQEGIVHLVFTTRRGLPPAARALIDHLAENFRKREAEMRGQDPF</sequence>
<dbReference type="Proteomes" id="UP001597295">
    <property type="component" value="Unassembled WGS sequence"/>
</dbReference>
<feature type="domain" description="HTH lysR-type" evidence="5">
    <location>
        <begin position="1"/>
        <end position="59"/>
    </location>
</feature>
<dbReference type="InterPro" id="IPR005119">
    <property type="entry name" value="LysR_subst-bd"/>
</dbReference>
<evidence type="ECO:0000313" key="6">
    <source>
        <dbReference type="EMBL" id="MFD2265218.1"/>
    </source>
</evidence>
<dbReference type="EMBL" id="JBHUIP010000016">
    <property type="protein sequence ID" value="MFD2265218.1"/>
    <property type="molecule type" value="Genomic_DNA"/>
</dbReference>
<dbReference type="RefSeq" id="WP_379878390.1">
    <property type="nucleotide sequence ID" value="NZ_JBHUIP010000016.1"/>
</dbReference>
<evidence type="ECO:0000256" key="3">
    <source>
        <dbReference type="ARBA" id="ARBA00023125"/>
    </source>
</evidence>
<comment type="caution">
    <text evidence="6">The sequence shown here is derived from an EMBL/GenBank/DDBJ whole genome shotgun (WGS) entry which is preliminary data.</text>
</comment>
<accession>A0ABW5DWU5</accession>
<keyword evidence="4" id="KW-0804">Transcription</keyword>
<dbReference type="Pfam" id="PF00126">
    <property type="entry name" value="HTH_1"/>
    <property type="match status" value="1"/>
</dbReference>
<evidence type="ECO:0000256" key="4">
    <source>
        <dbReference type="ARBA" id="ARBA00023163"/>
    </source>
</evidence>
<dbReference type="Pfam" id="PF03466">
    <property type="entry name" value="LysR_substrate"/>
    <property type="match status" value="1"/>
</dbReference>
<protein>
    <submittedName>
        <fullName evidence="6">LysR family transcriptional regulator</fullName>
    </submittedName>
</protein>
<evidence type="ECO:0000259" key="5">
    <source>
        <dbReference type="PROSITE" id="PS50931"/>
    </source>
</evidence>
<dbReference type="InterPro" id="IPR036390">
    <property type="entry name" value="WH_DNA-bd_sf"/>
</dbReference>
<evidence type="ECO:0000256" key="1">
    <source>
        <dbReference type="ARBA" id="ARBA00009437"/>
    </source>
</evidence>
<dbReference type="InterPro" id="IPR058163">
    <property type="entry name" value="LysR-type_TF_proteobact-type"/>
</dbReference>
<dbReference type="PANTHER" id="PTHR30537:SF31">
    <property type="entry name" value="TRANSCRIPTIONAL REGULATOR, LYSR FAMILY"/>
    <property type="match status" value="1"/>
</dbReference>
<keyword evidence="3" id="KW-0238">DNA-binding</keyword>
<gene>
    <name evidence="6" type="ORF">ACFSM5_20110</name>
</gene>
<name>A0ABW5DWU5_9PROT</name>
<dbReference type="SUPFAM" id="SSF53850">
    <property type="entry name" value="Periplasmic binding protein-like II"/>
    <property type="match status" value="1"/>
</dbReference>